<organism evidence="8 9">
    <name type="scientific">Methylomonas lenta</name>
    <dbReference type="NCBI Taxonomy" id="980561"/>
    <lineage>
        <taxon>Bacteria</taxon>
        <taxon>Pseudomonadati</taxon>
        <taxon>Pseudomonadota</taxon>
        <taxon>Gammaproteobacteria</taxon>
        <taxon>Methylococcales</taxon>
        <taxon>Methylococcaceae</taxon>
        <taxon>Methylomonas</taxon>
    </lineage>
</organism>
<accession>A0A177NGC7</accession>
<name>A0A177NGC7_9GAMM</name>
<dbReference type="Pfam" id="PF04055">
    <property type="entry name" value="Radical_SAM"/>
    <property type="match status" value="1"/>
</dbReference>
<reference evidence="8 9" key="1">
    <citation type="submission" date="2016-03" db="EMBL/GenBank/DDBJ databases">
        <authorList>
            <person name="Ploux O."/>
        </authorList>
    </citation>
    <scope>NUCLEOTIDE SEQUENCE [LARGE SCALE GENOMIC DNA]</scope>
    <source>
        <strain evidence="8 9">R-45370</strain>
    </source>
</reference>
<dbReference type="InterPro" id="IPR058240">
    <property type="entry name" value="rSAM_sf"/>
</dbReference>
<dbReference type="InterPro" id="IPR007197">
    <property type="entry name" value="rSAM"/>
</dbReference>
<dbReference type="InterPro" id="IPR013785">
    <property type="entry name" value="Aldolase_TIM"/>
</dbReference>
<feature type="domain" description="Radical SAM core" evidence="7">
    <location>
        <begin position="38"/>
        <end position="211"/>
    </location>
</feature>
<keyword evidence="4" id="KW-0479">Metal-binding</keyword>
<dbReference type="CDD" id="cd01335">
    <property type="entry name" value="Radical_SAM"/>
    <property type="match status" value="1"/>
</dbReference>
<dbReference type="PANTHER" id="PTHR43787">
    <property type="entry name" value="FEMO COFACTOR BIOSYNTHESIS PROTEIN NIFB-RELATED"/>
    <property type="match status" value="1"/>
</dbReference>
<evidence type="ECO:0000259" key="7">
    <source>
        <dbReference type="Pfam" id="PF04055"/>
    </source>
</evidence>
<gene>
    <name evidence="8" type="ORF">A1359_07535</name>
</gene>
<keyword evidence="3" id="KW-0949">S-adenosyl-L-methionine</keyword>
<comment type="cofactor">
    <cofactor evidence="1">
        <name>[4Fe-4S] cluster</name>
        <dbReference type="ChEBI" id="CHEBI:49883"/>
    </cofactor>
</comment>
<dbReference type="EMBL" id="LUUI01000095">
    <property type="protein sequence ID" value="OAI16493.1"/>
    <property type="molecule type" value="Genomic_DNA"/>
</dbReference>
<evidence type="ECO:0000256" key="2">
    <source>
        <dbReference type="ARBA" id="ARBA00022485"/>
    </source>
</evidence>
<evidence type="ECO:0000256" key="1">
    <source>
        <dbReference type="ARBA" id="ARBA00001966"/>
    </source>
</evidence>
<comment type="caution">
    <text evidence="8">The sequence shown here is derived from an EMBL/GenBank/DDBJ whole genome shotgun (WGS) entry which is preliminary data.</text>
</comment>
<evidence type="ECO:0000256" key="4">
    <source>
        <dbReference type="ARBA" id="ARBA00022723"/>
    </source>
</evidence>
<dbReference type="Proteomes" id="UP000078476">
    <property type="component" value="Unassembled WGS sequence"/>
</dbReference>
<evidence type="ECO:0000256" key="6">
    <source>
        <dbReference type="ARBA" id="ARBA00023014"/>
    </source>
</evidence>
<keyword evidence="9" id="KW-1185">Reference proteome</keyword>
<dbReference type="SFLD" id="SFLDS00029">
    <property type="entry name" value="Radical_SAM"/>
    <property type="match status" value="1"/>
</dbReference>
<dbReference type="STRING" id="980561.A1359_07535"/>
<evidence type="ECO:0000313" key="8">
    <source>
        <dbReference type="EMBL" id="OAI16493.1"/>
    </source>
</evidence>
<dbReference type="AlphaFoldDB" id="A0A177NGC7"/>
<dbReference type="GO" id="GO:0003824">
    <property type="term" value="F:catalytic activity"/>
    <property type="evidence" value="ECO:0007669"/>
    <property type="project" value="InterPro"/>
</dbReference>
<evidence type="ECO:0000256" key="3">
    <source>
        <dbReference type="ARBA" id="ARBA00022691"/>
    </source>
</evidence>
<dbReference type="SUPFAM" id="SSF102114">
    <property type="entry name" value="Radical SAM enzymes"/>
    <property type="match status" value="1"/>
</dbReference>
<keyword evidence="2" id="KW-0004">4Fe-4S</keyword>
<dbReference type="RefSeq" id="WP_066981033.1">
    <property type="nucleotide sequence ID" value="NZ_LUUI01000095.1"/>
</dbReference>
<sequence>MIQKLTTTNHDRDIAGLKYIYPVMSRRAGGLSIGVNFNPNNACNWRCIYCQVPDLKRGAAPTMDLALLEDELRFFLHQVQHADFFEQFNVAPEQRIIKDIAISGNGEPTSLDNFEQAVTLIGQIACETGVFPSSHFVLITNGSLIHQANVQAGLKQLATYHGVIWFKLDSATEQGRKVINNSVQSQQKLLENLKIATQLCPTKLQTCMLHFDDKTWTDSEKQAYLQLLKDLQLQQIVLQKIMLYSLARPSFQPEAAELEQVNSEEMHALATDIKALGYDVSVNA</sequence>
<proteinExistence type="predicted"/>
<evidence type="ECO:0000313" key="9">
    <source>
        <dbReference type="Proteomes" id="UP000078476"/>
    </source>
</evidence>
<protein>
    <submittedName>
        <fullName evidence="8">Radical SAM protein</fullName>
    </submittedName>
</protein>
<dbReference type="Gene3D" id="3.20.20.70">
    <property type="entry name" value="Aldolase class I"/>
    <property type="match status" value="1"/>
</dbReference>
<dbReference type="GO" id="GO:0051539">
    <property type="term" value="F:4 iron, 4 sulfur cluster binding"/>
    <property type="evidence" value="ECO:0007669"/>
    <property type="project" value="UniProtKB-KW"/>
</dbReference>
<keyword evidence="5" id="KW-0408">Iron</keyword>
<evidence type="ECO:0000256" key="5">
    <source>
        <dbReference type="ARBA" id="ARBA00023004"/>
    </source>
</evidence>
<dbReference type="OrthoDB" id="9800840at2"/>
<keyword evidence="6" id="KW-0411">Iron-sulfur</keyword>
<dbReference type="GO" id="GO:0046872">
    <property type="term" value="F:metal ion binding"/>
    <property type="evidence" value="ECO:0007669"/>
    <property type="project" value="UniProtKB-KW"/>
</dbReference>
<dbReference type="PANTHER" id="PTHR43787:SF3">
    <property type="entry name" value="ARYLSULFATASE REGULATORY PROTEIN"/>
    <property type="match status" value="1"/>
</dbReference>